<organism evidence="15 16">
    <name type="scientific">Parastrongyloides trichosuri</name>
    <name type="common">Possum-specific nematode worm</name>
    <dbReference type="NCBI Taxonomy" id="131310"/>
    <lineage>
        <taxon>Eukaryota</taxon>
        <taxon>Metazoa</taxon>
        <taxon>Ecdysozoa</taxon>
        <taxon>Nematoda</taxon>
        <taxon>Chromadorea</taxon>
        <taxon>Rhabditida</taxon>
        <taxon>Tylenchina</taxon>
        <taxon>Panagrolaimomorpha</taxon>
        <taxon>Strongyloidoidea</taxon>
        <taxon>Strongyloididae</taxon>
        <taxon>Parastrongyloides</taxon>
    </lineage>
</organism>
<keyword evidence="10" id="KW-0325">Glycoprotein</keyword>
<keyword evidence="6 14" id="KW-1133">Transmembrane helix</keyword>
<dbReference type="Gene3D" id="1.10.287.770">
    <property type="entry name" value="YojJ-like"/>
    <property type="match status" value="1"/>
</dbReference>
<evidence type="ECO:0000256" key="8">
    <source>
        <dbReference type="ARBA" id="ARBA00023065"/>
    </source>
</evidence>
<evidence type="ECO:0000256" key="13">
    <source>
        <dbReference type="RuleBase" id="RU000679"/>
    </source>
</evidence>
<protein>
    <submittedName>
        <fullName evidence="16">Sodium channel protein Nach-like</fullName>
    </submittedName>
</protein>
<evidence type="ECO:0000256" key="1">
    <source>
        <dbReference type="ARBA" id="ARBA00004141"/>
    </source>
</evidence>
<evidence type="ECO:0000313" key="15">
    <source>
        <dbReference type="Proteomes" id="UP000038045"/>
    </source>
</evidence>
<dbReference type="PRINTS" id="PR01078">
    <property type="entry name" value="AMINACHANNEL"/>
</dbReference>
<keyword evidence="11 13" id="KW-0739">Sodium transport</keyword>
<dbReference type="GO" id="GO:0005886">
    <property type="term" value="C:plasma membrane"/>
    <property type="evidence" value="ECO:0007669"/>
    <property type="project" value="TreeGrafter"/>
</dbReference>
<dbReference type="InterPro" id="IPR001873">
    <property type="entry name" value="ENaC"/>
</dbReference>
<dbReference type="AlphaFoldDB" id="A0A0N4ZDS0"/>
<name>A0A0N4ZDS0_PARTI</name>
<keyword evidence="8 13" id="KW-0406">Ion transport</keyword>
<keyword evidence="4 13" id="KW-0894">Sodium channel</keyword>
<evidence type="ECO:0000256" key="6">
    <source>
        <dbReference type="ARBA" id="ARBA00022989"/>
    </source>
</evidence>
<keyword evidence="7" id="KW-0915">Sodium</keyword>
<keyword evidence="9 14" id="KW-0472">Membrane</keyword>
<evidence type="ECO:0000256" key="9">
    <source>
        <dbReference type="ARBA" id="ARBA00023136"/>
    </source>
</evidence>
<proteinExistence type="inferred from homology"/>
<evidence type="ECO:0000256" key="11">
    <source>
        <dbReference type="ARBA" id="ARBA00023201"/>
    </source>
</evidence>
<dbReference type="PANTHER" id="PTHR11690">
    <property type="entry name" value="AMILORIDE-SENSITIVE SODIUM CHANNEL-RELATED"/>
    <property type="match status" value="1"/>
</dbReference>
<evidence type="ECO:0000313" key="16">
    <source>
        <dbReference type="WBParaSite" id="PTRK_0000572700.1"/>
    </source>
</evidence>
<reference evidence="16" key="1">
    <citation type="submission" date="2017-02" db="UniProtKB">
        <authorList>
            <consortium name="WormBaseParasite"/>
        </authorList>
    </citation>
    <scope>IDENTIFICATION</scope>
</reference>
<evidence type="ECO:0000256" key="12">
    <source>
        <dbReference type="ARBA" id="ARBA00023303"/>
    </source>
</evidence>
<evidence type="ECO:0000256" key="10">
    <source>
        <dbReference type="ARBA" id="ARBA00023180"/>
    </source>
</evidence>
<dbReference type="Gene3D" id="2.60.470.10">
    <property type="entry name" value="Acid-sensing ion channels like domains"/>
    <property type="match status" value="1"/>
</dbReference>
<evidence type="ECO:0000256" key="2">
    <source>
        <dbReference type="ARBA" id="ARBA00007193"/>
    </source>
</evidence>
<evidence type="ECO:0000256" key="3">
    <source>
        <dbReference type="ARBA" id="ARBA00022448"/>
    </source>
</evidence>
<accession>A0A0N4ZDS0</accession>
<comment type="subcellular location">
    <subcellularLocation>
        <location evidence="1">Membrane</location>
        <topology evidence="1">Multi-pass membrane protein</topology>
    </subcellularLocation>
</comment>
<evidence type="ECO:0000256" key="4">
    <source>
        <dbReference type="ARBA" id="ARBA00022461"/>
    </source>
</evidence>
<keyword evidence="3 13" id="KW-0813">Transport</keyword>
<feature type="transmembrane region" description="Helical" evidence="14">
    <location>
        <begin position="438"/>
        <end position="456"/>
    </location>
</feature>
<comment type="similarity">
    <text evidence="2 13">Belongs to the amiloride-sensitive sodium channel (TC 1.A.6) family.</text>
</comment>
<keyword evidence="15" id="KW-1185">Reference proteome</keyword>
<dbReference type="PANTHER" id="PTHR11690:SF1">
    <property type="entry name" value="DEGENERIN LIKE"/>
    <property type="match status" value="1"/>
</dbReference>
<keyword evidence="12 13" id="KW-0407">Ion channel</keyword>
<dbReference type="WBParaSite" id="PTRK_0000572700.1">
    <property type="protein sequence ID" value="PTRK_0000572700.1"/>
    <property type="gene ID" value="PTRK_0000572700"/>
</dbReference>
<feature type="transmembrane region" description="Helical" evidence="14">
    <location>
        <begin position="58"/>
        <end position="81"/>
    </location>
</feature>
<evidence type="ECO:0000256" key="14">
    <source>
        <dbReference type="SAM" id="Phobius"/>
    </source>
</evidence>
<evidence type="ECO:0000256" key="5">
    <source>
        <dbReference type="ARBA" id="ARBA00022692"/>
    </source>
</evidence>
<keyword evidence="5 13" id="KW-0812">Transmembrane</keyword>
<sequence length="483" mass="56132">MYDKALSHVYSCESLKNDSYNDDNHICKCSSKLDNCPAWICEIHGIEKIILSSNTRTTCLWSIIIFISFIGCILMTTSVTLEFMRGDTSTSTSIIVAPSLKLPALTICPKSGDILNFRGIFKELKVFHPNISIEVSKDLIQYFLGGNGFQNMDRIKNFERTYVDYLELLYNIWSYTYSTEDFFFYIYKKYGYKCNDLFVECYFNGYIVDCCQKLFRKISVLRRGICYQTIENLTQTELDDAGKLKIKMRAPLSTTKNNSLTKTQLIVYVNDNFDIVTTERKFYIYPNLYNNLILRVRHINLVNKYSACSNEIEGDDGGCIVRRWLKSNIIGVHNCTFAYLRHITINESYSICNLSKIVRFYYGNIDNLKKTHKSNIKCVPGCKRWQYFVTHQKSDAITHFVGYNFYLDMSFLTMQYEEIKESYTTSIPAFMAQIGGQFGFFLGISIITMLQIIIYLHEKLLTLIFGGKIARQFNAFFTKFLEL</sequence>
<dbReference type="Proteomes" id="UP000038045">
    <property type="component" value="Unplaced"/>
</dbReference>
<evidence type="ECO:0000256" key="7">
    <source>
        <dbReference type="ARBA" id="ARBA00023053"/>
    </source>
</evidence>
<dbReference type="GO" id="GO:0015280">
    <property type="term" value="F:ligand-gated sodium channel activity"/>
    <property type="evidence" value="ECO:0007669"/>
    <property type="project" value="TreeGrafter"/>
</dbReference>
<dbReference type="Pfam" id="PF00858">
    <property type="entry name" value="ASC"/>
    <property type="match status" value="1"/>
</dbReference>